<sequence>MTALANYATEAANIKEASVLNDWTFVSPSAPLKKLGGSMIFAMETILSPLYFFADKGTMMRSQSLCTSSCVNSTKIEHRDMNDANSDDSENEGGLGNVTRVVMRPPGQSGKAKRGHLCFDASFETVPNVQYLGKEIVPQDSQCPIHLHPLCSPSLTSGHSCAQAVNRTSGKNQIKLCRDRGLSPGPAAQKTDTLPLDHQYGAILNTRRHLPRPEWNEPVTHLKLVHPRCAKSDYETVTFHSGLGNLGRVDLISEFEYDLFIRPDTCNPRFRIWFNFIVDNIRTPGRASPQISFASSLARPDKGRFVLPAIDFLLQPGCDPFPPPYPPTSPTNTQTSSVFVALVCTENVLCKPERQIVYIQATELDVMSLPKLHRMESGRKGGKQYNERERERLWKCNVTRSAKNNLVHGTIFHEFLRRVGGYMELIRSNSSRAPPFPRRVRACRGACTLHITPICAYNSSLLSPRITHRSSLLSAHITYHSYLRTSLITPICAYNSSLLTPICAHHLSLLSPHIAHHSYLRV</sequence>
<evidence type="ECO:0008006" key="3">
    <source>
        <dbReference type="Google" id="ProtNLM"/>
    </source>
</evidence>
<dbReference type="AlphaFoldDB" id="A0A7R8VD82"/>
<proteinExistence type="predicted"/>
<feature type="region of interest" description="Disordered" evidence="1">
    <location>
        <begin position="80"/>
        <end position="100"/>
    </location>
</feature>
<gene>
    <name evidence="2" type="ORF">TDIB3V08_LOCUS1381</name>
</gene>
<organism evidence="2">
    <name type="scientific">Timema douglasi</name>
    <name type="common">Walking stick</name>
    <dbReference type="NCBI Taxonomy" id="61478"/>
    <lineage>
        <taxon>Eukaryota</taxon>
        <taxon>Metazoa</taxon>
        <taxon>Ecdysozoa</taxon>
        <taxon>Arthropoda</taxon>
        <taxon>Hexapoda</taxon>
        <taxon>Insecta</taxon>
        <taxon>Pterygota</taxon>
        <taxon>Neoptera</taxon>
        <taxon>Polyneoptera</taxon>
        <taxon>Phasmatodea</taxon>
        <taxon>Timematodea</taxon>
        <taxon>Timematoidea</taxon>
        <taxon>Timematidae</taxon>
        <taxon>Timema</taxon>
    </lineage>
</organism>
<accession>A0A7R8VD82</accession>
<name>A0A7R8VD82_TIMDO</name>
<evidence type="ECO:0000313" key="2">
    <source>
        <dbReference type="EMBL" id="CAD7194973.1"/>
    </source>
</evidence>
<dbReference type="Gene3D" id="2.60.40.3120">
    <property type="match status" value="1"/>
</dbReference>
<evidence type="ECO:0000256" key="1">
    <source>
        <dbReference type="SAM" id="MobiDB-lite"/>
    </source>
</evidence>
<reference evidence="2" key="1">
    <citation type="submission" date="2020-11" db="EMBL/GenBank/DDBJ databases">
        <authorList>
            <person name="Tran Van P."/>
        </authorList>
    </citation>
    <scope>NUCLEOTIDE SEQUENCE</scope>
</reference>
<dbReference type="EMBL" id="OA564619">
    <property type="protein sequence ID" value="CAD7194973.1"/>
    <property type="molecule type" value="Genomic_DNA"/>
</dbReference>
<protein>
    <recommendedName>
        <fullName evidence="3">Cytosolic carboxypeptidase N-terminal domain-containing protein</fullName>
    </recommendedName>
</protein>